<protein>
    <submittedName>
        <fullName evidence="1">Uncharacterized protein</fullName>
    </submittedName>
</protein>
<dbReference type="AlphaFoldDB" id="A0A939NQ19"/>
<dbReference type="Proteomes" id="UP000664267">
    <property type="component" value="Unassembled WGS sequence"/>
</dbReference>
<comment type="caution">
    <text evidence="1">The sequence shown here is derived from an EMBL/GenBank/DDBJ whole genome shotgun (WGS) entry which is preliminary data.</text>
</comment>
<sequence>MKFIATQDTGMLSKSKTSMCTDTGLKKIHFIDENVLPTTNEYYQVSKYLYSKSKYSVVSERKEGDVYIVAVKWTYPKAIREAKSFMWAEIPSIDDREKNNLDNLKSLYESGGLKDLEYEEEVADWTVLNDGIDPKLSEPAIKVCSES</sequence>
<gene>
    <name evidence="1" type="ORF">J4733_05905</name>
</gene>
<name>A0A939NQ19_KLEPN</name>
<dbReference type="EMBL" id="JAGETN010000009">
    <property type="protein sequence ID" value="MBO2025443.1"/>
    <property type="molecule type" value="Genomic_DNA"/>
</dbReference>
<reference evidence="1" key="1">
    <citation type="submission" date="2021-03" db="EMBL/GenBank/DDBJ databases">
        <title>Molecular epidemiology and mechanisms of colistin and carbapenem resistance in Enterobacteriaceae from clinical isolates, the environment and porcine samples in Pretoria, South Africa.</title>
        <authorList>
            <person name="Bogoshi D."/>
            <person name="Mbelle N.M."/>
            <person name="Naidoo V."/>
            <person name="Osei Sekyere J."/>
        </authorList>
    </citation>
    <scope>NUCLEOTIDE SEQUENCE</scope>
    <source>
        <strain evidence="1">C029</strain>
    </source>
</reference>
<accession>A0A939NQ19</accession>
<evidence type="ECO:0000313" key="2">
    <source>
        <dbReference type="Proteomes" id="UP000664267"/>
    </source>
</evidence>
<proteinExistence type="predicted"/>
<evidence type="ECO:0000313" key="1">
    <source>
        <dbReference type="EMBL" id="MBO2025443.1"/>
    </source>
</evidence>
<organism evidence="1 2">
    <name type="scientific">Klebsiella pneumoniae</name>
    <dbReference type="NCBI Taxonomy" id="573"/>
    <lineage>
        <taxon>Bacteria</taxon>
        <taxon>Pseudomonadati</taxon>
        <taxon>Pseudomonadota</taxon>
        <taxon>Gammaproteobacteria</taxon>
        <taxon>Enterobacterales</taxon>
        <taxon>Enterobacteriaceae</taxon>
        <taxon>Klebsiella/Raoultella group</taxon>
        <taxon>Klebsiella</taxon>
        <taxon>Klebsiella pneumoniae complex</taxon>
    </lineage>
</organism>